<reference evidence="1 2" key="1">
    <citation type="submission" date="2008-12" db="EMBL/GenBank/DDBJ databases">
        <authorList>
            <person name="Fulton L."/>
            <person name="Clifton S."/>
            <person name="Fulton B."/>
            <person name="Xu J."/>
            <person name="Minx P."/>
            <person name="Pepin K.H."/>
            <person name="Johnson M."/>
            <person name="Bhonagiri V."/>
            <person name="Nash W.E."/>
            <person name="Mardis E.R."/>
            <person name="Wilson R.K."/>
        </authorList>
    </citation>
    <scope>NUCLEOTIDE SEQUENCE [LARGE SCALE GENOMIC DNA]</scope>
    <source>
        <strain evidence="1 2">DSM 14838</strain>
    </source>
</reference>
<dbReference type="Proteomes" id="UP000003711">
    <property type="component" value="Unassembled WGS sequence"/>
</dbReference>
<dbReference type="EMBL" id="ACCH01000259">
    <property type="protein sequence ID" value="EEF88798.1"/>
    <property type="molecule type" value="Genomic_DNA"/>
</dbReference>
<organism evidence="1 2">
    <name type="scientific">Bacteroides cellulosilyticus DSM 14838</name>
    <dbReference type="NCBI Taxonomy" id="537012"/>
    <lineage>
        <taxon>Bacteria</taxon>
        <taxon>Pseudomonadati</taxon>
        <taxon>Bacteroidota</taxon>
        <taxon>Bacteroidia</taxon>
        <taxon>Bacteroidales</taxon>
        <taxon>Bacteroidaceae</taxon>
        <taxon>Bacteroides</taxon>
    </lineage>
</organism>
<proteinExistence type="predicted"/>
<evidence type="ECO:0000313" key="2">
    <source>
        <dbReference type="Proteomes" id="UP000003711"/>
    </source>
</evidence>
<accession>E2NH06</accession>
<name>E2NH06_9BACE</name>
<dbReference type="AlphaFoldDB" id="E2NH06"/>
<evidence type="ECO:0000313" key="1">
    <source>
        <dbReference type="EMBL" id="EEF88798.1"/>
    </source>
</evidence>
<sequence>MFRRTRSNAVYHKIASLSPEHCLFYFLSIFKLIINANQELN</sequence>
<comment type="caution">
    <text evidence="1">The sequence shown here is derived from an EMBL/GenBank/DDBJ whole genome shotgun (WGS) entry which is preliminary data.</text>
</comment>
<gene>
    <name evidence="1" type="ORF">BACCELL_03581</name>
</gene>
<protein>
    <submittedName>
        <fullName evidence="1">Uncharacterized protein</fullName>
    </submittedName>
</protein>
<dbReference type="HOGENOM" id="CLU_3265403_0_0_10"/>
<reference evidence="1 2" key="2">
    <citation type="submission" date="2009-01" db="EMBL/GenBank/DDBJ databases">
        <title>Draft genome sequence of Bacteroides cellulosilyticus (DSM 14838).</title>
        <authorList>
            <person name="Sudarsanam P."/>
            <person name="Ley R."/>
            <person name="Guruge J."/>
            <person name="Turnbaugh P.J."/>
            <person name="Mahowald M."/>
            <person name="Liep D."/>
            <person name="Gordon J."/>
        </authorList>
    </citation>
    <scope>NUCLEOTIDE SEQUENCE [LARGE SCALE GENOMIC DNA]</scope>
    <source>
        <strain evidence="1 2">DSM 14838</strain>
    </source>
</reference>